<dbReference type="InterPro" id="IPR001537">
    <property type="entry name" value="SpoU_MeTrfase"/>
</dbReference>
<keyword evidence="1 5" id="KW-0489">Methyltransferase</keyword>
<dbReference type="Pfam" id="PF22655">
    <property type="entry name" value="SpoU_sub_bind_like"/>
    <property type="match status" value="1"/>
</dbReference>
<dbReference type="PANTHER" id="PTHR43191">
    <property type="entry name" value="RRNA METHYLTRANSFERASE 3"/>
    <property type="match status" value="1"/>
</dbReference>
<comment type="caution">
    <text evidence="5">The sequence shown here is derived from an EMBL/GenBank/DDBJ whole genome shotgun (WGS) entry which is preliminary data.</text>
</comment>
<dbReference type="SUPFAM" id="SSF75217">
    <property type="entry name" value="alpha/beta knot"/>
    <property type="match status" value="1"/>
</dbReference>
<dbReference type="InterPro" id="IPR029026">
    <property type="entry name" value="tRNA_m1G_MTases_N"/>
</dbReference>
<protein>
    <submittedName>
        <fullName evidence="5">TrmH family RNA methyltransferase</fullName>
    </submittedName>
</protein>
<dbReference type="GO" id="GO:0008173">
    <property type="term" value="F:RNA methyltransferase activity"/>
    <property type="evidence" value="ECO:0007669"/>
    <property type="project" value="InterPro"/>
</dbReference>
<keyword evidence="2 5" id="KW-0808">Transferase</keyword>
<dbReference type="PANTHER" id="PTHR43191:SF2">
    <property type="entry name" value="RRNA METHYLTRANSFERASE 3, MITOCHONDRIAL"/>
    <property type="match status" value="1"/>
</dbReference>
<evidence type="ECO:0000259" key="3">
    <source>
        <dbReference type="Pfam" id="PF00588"/>
    </source>
</evidence>
<name>A0A562I571_MICOL</name>
<dbReference type="GO" id="GO:0006396">
    <property type="term" value="P:RNA processing"/>
    <property type="evidence" value="ECO:0007669"/>
    <property type="project" value="InterPro"/>
</dbReference>
<proteinExistence type="predicted"/>
<dbReference type="Gene3D" id="3.30.1330.30">
    <property type="match status" value="1"/>
</dbReference>
<dbReference type="Proteomes" id="UP000319825">
    <property type="component" value="Unassembled WGS sequence"/>
</dbReference>
<evidence type="ECO:0000256" key="2">
    <source>
        <dbReference type="ARBA" id="ARBA00022679"/>
    </source>
</evidence>
<reference evidence="5 6" key="1">
    <citation type="submission" date="2019-07" db="EMBL/GenBank/DDBJ databases">
        <title>R&amp;d 2014.</title>
        <authorList>
            <person name="Klenk H.-P."/>
        </authorList>
    </citation>
    <scope>NUCLEOTIDE SEQUENCE [LARGE SCALE GENOMIC DNA]</scope>
    <source>
        <strain evidence="5 6">DSM 43868</strain>
    </source>
</reference>
<gene>
    <name evidence="5" type="ORF">JD77_00849</name>
</gene>
<dbReference type="CDD" id="cd18107">
    <property type="entry name" value="SpoU-like_AviRb"/>
    <property type="match status" value="1"/>
</dbReference>
<accession>A0A562I571</accession>
<feature type="domain" description="SpoU L30e-like N-terminal" evidence="4">
    <location>
        <begin position="96"/>
        <end position="185"/>
    </location>
</feature>
<evidence type="ECO:0000256" key="1">
    <source>
        <dbReference type="ARBA" id="ARBA00022603"/>
    </source>
</evidence>
<feature type="domain" description="tRNA/rRNA methyltransferase SpoU type" evidence="3">
    <location>
        <begin position="204"/>
        <end position="349"/>
    </location>
</feature>
<dbReference type="InterPro" id="IPR029064">
    <property type="entry name" value="Ribosomal_eL30-like_sf"/>
</dbReference>
<evidence type="ECO:0000259" key="4">
    <source>
        <dbReference type="Pfam" id="PF22655"/>
    </source>
</evidence>
<dbReference type="InterPro" id="IPR054578">
    <property type="entry name" value="SpoU_sub_bind-like_N"/>
</dbReference>
<dbReference type="Pfam" id="PF00588">
    <property type="entry name" value="SpoU_methylase"/>
    <property type="match status" value="1"/>
</dbReference>
<dbReference type="EMBL" id="VLKE01000001">
    <property type="protein sequence ID" value="TWH65908.1"/>
    <property type="molecule type" value="Genomic_DNA"/>
</dbReference>
<dbReference type="GO" id="GO:0003723">
    <property type="term" value="F:RNA binding"/>
    <property type="evidence" value="ECO:0007669"/>
    <property type="project" value="InterPro"/>
</dbReference>
<organism evidence="5 6">
    <name type="scientific">Micromonospora olivasterospora</name>
    <dbReference type="NCBI Taxonomy" id="1880"/>
    <lineage>
        <taxon>Bacteria</taxon>
        <taxon>Bacillati</taxon>
        <taxon>Actinomycetota</taxon>
        <taxon>Actinomycetes</taxon>
        <taxon>Micromonosporales</taxon>
        <taxon>Micromonosporaceae</taxon>
        <taxon>Micromonospora</taxon>
    </lineage>
</organism>
<dbReference type="InterPro" id="IPR051259">
    <property type="entry name" value="rRNA_Methyltransferase"/>
</dbReference>
<dbReference type="SUPFAM" id="SSF55315">
    <property type="entry name" value="L30e-like"/>
    <property type="match status" value="1"/>
</dbReference>
<evidence type="ECO:0000313" key="5">
    <source>
        <dbReference type="EMBL" id="TWH65908.1"/>
    </source>
</evidence>
<sequence>MDMYRFAYWDPRRPGRAILVAAGRDGVPRSSSLRPTYAYDLLVGAGRWEPRYSLGTFPLRCRRSAPRPVRCGRQGMGGLHATEAGLTVVLRVSGRNARFQQWKALLDNRTKRQRRGEFLVQGVRPITMAVEHGWQIRELLYDTSAQLSGWAREALDTVRAERFAVSRELMHELGGKADAVPELLAVVALPEDDLRRIPVGPTMLTVVFDRPTSPGNIGTLVRSADAFGAGGVIVTGHAADVYDPKAVRASTGSLFALPVVRVPSHQAVLSWVADVRADGIGMSIVGTDERGILDAAEYDFTQPTLTLIGNETTGLSSGWREACDQLVRIPMFGSASSLNAATAATVVLYESARQRAAAARR</sequence>
<evidence type="ECO:0000313" key="6">
    <source>
        <dbReference type="Proteomes" id="UP000319825"/>
    </source>
</evidence>
<dbReference type="AlphaFoldDB" id="A0A562I571"/>
<keyword evidence="6" id="KW-1185">Reference proteome</keyword>
<dbReference type="InterPro" id="IPR029028">
    <property type="entry name" value="Alpha/beta_knot_MTases"/>
</dbReference>
<dbReference type="Gene3D" id="3.40.1280.10">
    <property type="match status" value="1"/>
</dbReference>
<dbReference type="GO" id="GO:0032259">
    <property type="term" value="P:methylation"/>
    <property type="evidence" value="ECO:0007669"/>
    <property type="project" value="UniProtKB-KW"/>
</dbReference>